<accession>A0A2S6ZCP5</accession>
<dbReference type="Gene3D" id="2.40.50.200">
    <property type="entry name" value="Bacterial OB-fold"/>
    <property type="match status" value="1"/>
</dbReference>
<evidence type="ECO:0000256" key="2">
    <source>
        <dbReference type="SAM" id="SignalP"/>
    </source>
</evidence>
<dbReference type="InterPro" id="IPR005220">
    <property type="entry name" value="CarO-like"/>
</dbReference>
<dbReference type="PANTHER" id="PTHR36571:SF1">
    <property type="entry name" value="PROTEIN YGIW"/>
    <property type="match status" value="1"/>
</dbReference>
<feature type="signal peptide" evidence="2">
    <location>
        <begin position="1"/>
        <end position="24"/>
    </location>
</feature>
<dbReference type="OrthoDB" id="598245at2"/>
<dbReference type="NCBIfam" id="NF033674">
    <property type="entry name" value="stress_OB_fold"/>
    <property type="match status" value="1"/>
</dbReference>
<proteinExistence type="predicted"/>
<protein>
    <submittedName>
        <fullName evidence="3">Uncharacterized protein</fullName>
    </submittedName>
</protein>
<feature type="chain" id="PRO_5015437699" evidence="2">
    <location>
        <begin position="25"/>
        <end position="119"/>
    </location>
</feature>
<dbReference type="AlphaFoldDB" id="A0A2S6ZCP5"/>
<name>A0A2S6ZCP5_9XANT</name>
<reference evidence="3 4" key="1">
    <citation type="submission" date="2016-08" db="EMBL/GenBank/DDBJ databases">
        <title>Evolution of the type three secretion system and type three effector repertoires in Xanthomonas.</title>
        <authorList>
            <person name="Merda D."/>
            <person name="Briand M."/>
            <person name="Bosis E."/>
            <person name="Rousseau C."/>
            <person name="Portier P."/>
            <person name="Jacques M.-A."/>
            <person name="Fischer-Le Saux M."/>
        </authorList>
    </citation>
    <scope>NUCLEOTIDE SEQUENCE [LARGE SCALE GENOMIC DNA]</scope>
    <source>
        <strain evidence="3 4">CFBP 4691</strain>
    </source>
</reference>
<evidence type="ECO:0000313" key="4">
    <source>
        <dbReference type="Proteomes" id="UP000239898"/>
    </source>
</evidence>
<dbReference type="Pfam" id="PF04076">
    <property type="entry name" value="BOF"/>
    <property type="match status" value="1"/>
</dbReference>
<gene>
    <name evidence="3" type="ORF">XthCFBP4691_14655</name>
</gene>
<dbReference type="PANTHER" id="PTHR36571">
    <property type="entry name" value="PROTEIN YGIW"/>
    <property type="match status" value="1"/>
</dbReference>
<dbReference type="Proteomes" id="UP000239898">
    <property type="component" value="Unassembled WGS sequence"/>
</dbReference>
<keyword evidence="1 2" id="KW-0732">Signal</keyword>
<comment type="caution">
    <text evidence="3">The sequence shown here is derived from an EMBL/GenBank/DDBJ whole genome shotgun (WGS) entry which is preliminary data.</text>
</comment>
<evidence type="ECO:0000256" key="1">
    <source>
        <dbReference type="ARBA" id="ARBA00022729"/>
    </source>
</evidence>
<dbReference type="SUPFAM" id="SSF101756">
    <property type="entry name" value="Hypothetical protein YgiW"/>
    <property type="match status" value="1"/>
</dbReference>
<dbReference type="EMBL" id="MIGX01000080">
    <property type="protein sequence ID" value="PPT88419.1"/>
    <property type="molecule type" value="Genomic_DNA"/>
</dbReference>
<keyword evidence="4" id="KW-1185">Reference proteome</keyword>
<sequence>MRKTILSTLAVTALAVLAAGQAAAQYTGPNSVPVTTVKQLLDQGKDEQPVVLRGRIVSHDGGDRYTFRDATGSMKVEIDAHRLPAGRSFDDRAEVELLGEFDKGLRSAEVEVDEVRFLR</sequence>
<organism evidence="3 4">
    <name type="scientific">Xanthomonas theicola</name>
    <dbReference type="NCBI Taxonomy" id="56464"/>
    <lineage>
        <taxon>Bacteria</taxon>
        <taxon>Pseudomonadati</taxon>
        <taxon>Pseudomonadota</taxon>
        <taxon>Gammaproteobacteria</taxon>
        <taxon>Lysobacterales</taxon>
        <taxon>Lysobacteraceae</taxon>
        <taxon>Xanthomonas</taxon>
    </lineage>
</organism>
<dbReference type="InterPro" id="IPR036700">
    <property type="entry name" value="BOBF_sf"/>
</dbReference>
<evidence type="ECO:0000313" key="3">
    <source>
        <dbReference type="EMBL" id="PPT88419.1"/>
    </source>
</evidence>